<protein>
    <submittedName>
        <fullName evidence="2">Lipase_3 domain-containing protein</fullName>
    </submittedName>
</protein>
<accession>A0AC35U4Z9</accession>
<dbReference type="Proteomes" id="UP000095286">
    <property type="component" value="Unplaced"/>
</dbReference>
<reference evidence="2" key="1">
    <citation type="submission" date="2016-11" db="UniProtKB">
        <authorList>
            <consortium name="WormBaseParasite"/>
        </authorList>
    </citation>
    <scope>IDENTIFICATION</scope>
    <source>
        <strain evidence="2">KR3021</strain>
    </source>
</reference>
<proteinExistence type="predicted"/>
<organism evidence="1 2">
    <name type="scientific">Rhabditophanes sp. KR3021</name>
    <dbReference type="NCBI Taxonomy" id="114890"/>
    <lineage>
        <taxon>Eukaryota</taxon>
        <taxon>Metazoa</taxon>
        <taxon>Ecdysozoa</taxon>
        <taxon>Nematoda</taxon>
        <taxon>Chromadorea</taxon>
        <taxon>Rhabditida</taxon>
        <taxon>Tylenchina</taxon>
        <taxon>Panagrolaimomorpha</taxon>
        <taxon>Strongyloidoidea</taxon>
        <taxon>Alloionematidae</taxon>
        <taxon>Rhabditophanes</taxon>
    </lineage>
</organism>
<name>A0AC35U4Z9_9BILA</name>
<sequence length="330" mass="37166">MFLYNIFFVSFCMQIIAAYDEEFAFKAYKLAAAAYADDDQDAIVKCFNNSFPNVKVGNNFQHSTFECDKNGNTCGVVYATFLELNTTIISFRGTKTTWQLIVEAVESLEFVDYKENGIYYGKVDKYFKRATEYAYTKFLAYSQQYNALSTNIILTGHSLGGAMATMLAMKLVLDGDAKGNQIQLYTFAAPRSTDYVFARNLMEMVPNQFRVTHNRDIIPHSPSCDSNGDGCNKTPGQPYHPPTEVWYGKHDVMKIGEYVVCDSEDGEDPSCSDGDANAFKTIWDGLSAEHMQYFGYNIRAYGENGCNSSSRLKKTISLVITFLFLSFNLI</sequence>
<evidence type="ECO:0000313" key="2">
    <source>
        <dbReference type="WBParaSite" id="RSKR_0000764500.1"/>
    </source>
</evidence>
<evidence type="ECO:0000313" key="1">
    <source>
        <dbReference type="Proteomes" id="UP000095286"/>
    </source>
</evidence>
<dbReference type="WBParaSite" id="RSKR_0000764500.1">
    <property type="protein sequence ID" value="RSKR_0000764500.1"/>
    <property type="gene ID" value="RSKR_0000764500"/>
</dbReference>